<protein>
    <submittedName>
        <fullName evidence="1">Uncharacterized protein</fullName>
    </submittedName>
</protein>
<proteinExistence type="predicted"/>
<dbReference type="AlphaFoldDB" id="A0A1T5ECY1"/>
<reference evidence="2" key="1">
    <citation type="submission" date="2017-02" db="EMBL/GenBank/DDBJ databases">
        <authorList>
            <person name="Varghese N."/>
            <person name="Submissions S."/>
        </authorList>
    </citation>
    <scope>NUCLEOTIDE SEQUENCE [LARGE SCALE GENOMIC DNA]</scope>
    <source>
        <strain evidence="2">DSM 23546</strain>
    </source>
</reference>
<evidence type="ECO:0000313" key="1">
    <source>
        <dbReference type="EMBL" id="SKB81660.1"/>
    </source>
</evidence>
<sequence length="73" mass="8864">MLEYEDEIENETDLLRWLYFYIEKKSKKGVKQKHLEKMILKIENILNITINDELGFGYIPDLDREELDDNLPF</sequence>
<evidence type="ECO:0000313" key="2">
    <source>
        <dbReference type="Proteomes" id="UP000190339"/>
    </source>
</evidence>
<keyword evidence="2" id="KW-1185">Reference proteome</keyword>
<dbReference type="RefSeq" id="WP_079514091.1">
    <property type="nucleotide sequence ID" value="NZ_FUYL01000012.1"/>
</dbReference>
<dbReference type="EMBL" id="FUYL01000012">
    <property type="protein sequence ID" value="SKB81660.1"/>
    <property type="molecule type" value="Genomic_DNA"/>
</dbReference>
<accession>A0A1T5ECY1</accession>
<organism evidence="1 2">
    <name type="scientific">Maribacter arcticus</name>
    <dbReference type="NCBI Taxonomy" id="561365"/>
    <lineage>
        <taxon>Bacteria</taxon>
        <taxon>Pseudomonadati</taxon>
        <taxon>Bacteroidota</taxon>
        <taxon>Flavobacteriia</taxon>
        <taxon>Flavobacteriales</taxon>
        <taxon>Flavobacteriaceae</taxon>
        <taxon>Maribacter</taxon>
    </lineage>
</organism>
<dbReference type="STRING" id="561365.SAMN05660866_03423"/>
<name>A0A1T5ECY1_9FLAO</name>
<gene>
    <name evidence="1" type="ORF">SAMN05660866_03423</name>
</gene>
<dbReference type="Proteomes" id="UP000190339">
    <property type="component" value="Unassembled WGS sequence"/>
</dbReference>